<name>X1RCN0_9ZZZZ</name>
<reference evidence="1" key="1">
    <citation type="journal article" date="2014" name="Front. Microbiol.">
        <title>High frequency of phylogenetically diverse reductive dehalogenase-homologous genes in deep subseafloor sedimentary metagenomes.</title>
        <authorList>
            <person name="Kawai M."/>
            <person name="Futagami T."/>
            <person name="Toyoda A."/>
            <person name="Takaki Y."/>
            <person name="Nishi S."/>
            <person name="Hori S."/>
            <person name="Arai W."/>
            <person name="Tsubouchi T."/>
            <person name="Morono Y."/>
            <person name="Uchiyama I."/>
            <person name="Ito T."/>
            <person name="Fujiyama A."/>
            <person name="Inagaki F."/>
            <person name="Takami H."/>
        </authorList>
    </citation>
    <scope>NUCLEOTIDE SEQUENCE</scope>
    <source>
        <strain evidence="1">Expedition CK06-06</strain>
    </source>
</reference>
<dbReference type="AlphaFoldDB" id="X1RCN0"/>
<protein>
    <submittedName>
        <fullName evidence="1">Uncharacterized protein</fullName>
    </submittedName>
</protein>
<organism evidence="1">
    <name type="scientific">marine sediment metagenome</name>
    <dbReference type="NCBI Taxonomy" id="412755"/>
    <lineage>
        <taxon>unclassified sequences</taxon>
        <taxon>metagenomes</taxon>
        <taxon>ecological metagenomes</taxon>
    </lineage>
</organism>
<gene>
    <name evidence="1" type="ORF">S12H4_22744</name>
</gene>
<evidence type="ECO:0000313" key="1">
    <source>
        <dbReference type="EMBL" id="GAI78328.1"/>
    </source>
</evidence>
<accession>X1RCN0</accession>
<dbReference type="EMBL" id="BARW01011922">
    <property type="protein sequence ID" value="GAI78328.1"/>
    <property type="molecule type" value="Genomic_DNA"/>
</dbReference>
<proteinExistence type="predicted"/>
<comment type="caution">
    <text evidence="1">The sequence shown here is derived from an EMBL/GenBank/DDBJ whole genome shotgun (WGS) entry which is preliminary data.</text>
</comment>
<sequence length="49" mass="5724">MIHFNNLKRINGEFSRLNPYSLPVRSGGHYSNIPTFQCSRITTHYPEET</sequence>